<dbReference type="InterPro" id="IPR005149">
    <property type="entry name" value="Tscrpt_reg_PadR_N"/>
</dbReference>
<dbReference type="Gene3D" id="1.10.10.10">
    <property type="entry name" value="Winged helix-like DNA-binding domain superfamily/Winged helix DNA-binding domain"/>
    <property type="match status" value="1"/>
</dbReference>
<accession>A0ABQ3ZX97</accession>
<dbReference type="InterPro" id="IPR052509">
    <property type="entry name" value="Metal_resp_DNA-bind_regulator"/>
</dbReference>
<dbReference type="InterPro" id="IPR036388">
    <property type="entry name" value="WH-like_DNA-bd_sf"/>
</dbReference>
<feature type="domain" description="Transcription regulator PadR N-terminal" evidence="1">
    <location>
        <begin position="16"/>
        <end position="88"/>
    </location>
</feature>
<comment type="caution">
    <text evidence="2">The sequence shown here is derived from an EMBL/GenBank/DDBJ whole genome shotgun (WGS) entry which is preliminary data.</text>
</comment>
<evidence type="ECO:0000259" key="1">
    <source>
        <dbReference type="Pfam" id="PF03551"/>
    </source>
</evidence>
<evidence type="ECO:0000313" key="3">
    <source>
        <dbReference type="Proteomes" id="UP000603200"/>
    </source>
</evidence>
<protein>
    <submittedName>
        <fullName evidence="2">PadR family transcriptional regulator</fullName>
    </submittedName>
</protein>
<organism evidence="2 3">
    <name type="scientific">Winogradskya humida</name>
    <dbReference type="NCBI Taxonomy" id="113566"/>
    <lineage>
        <taxon>Bacteria</taxon>
        <taxon>Bacillati</taxon>
        <taxon>Actinomycetota</taxon>
        <taxon>Actinomycetes</taxon>
        <taxon>Micromonosporales</taxon>
        <taxon>Micromonosporaceae</taxon>
        <taxon>Winogradskya</taxon>
    </lineage>
</organism>
<keyword evidence="3" id="KW-1185">Reference proteome</keyword>
<dbReference type="Pfam" id="PF03551">
    <property type="entry name" value="PadR"/>
    <property type="match status" value="1"/>
</dbReference>
<dbReference type="RefSeq" id="WP_203840294.1">
    <property type="nucleotide sequence ID" value="NZ_BAAATV010000009.1"/>
</dbReference>
<dbReference type="Proteomes" id="UP000603200">
    <property type="component" value="Unassembled WGS sequence"/>
</dbReference>
<dbReference type="EMBL" id="BOMN01000088">
    <property type="protein sequence ID" value="GIE23236.1"/>
    <property type="molecule type" value="Genomic_DNA"/>
</dbReference>
<dbReference type="PANTHER" id="PTHR33169">
    <property type="entry name" value="PADR-FAMILY TRANSCRIPTIONAL REGULATOR"/>
    <property type="match status" value="1"/>
</dbReference>
<dbReference type="SUPFAM" id="SSF46785">
    <property type="entry name" value="Winged helix' DNA-binding domain"/>
    <property type="match status" value="1"/>
</dbReference>
<proteinExistence type="predicted"/>
<sequence>MSVDPTRLLVLGATRQEQPATGYAIMRELTSWGVQEWASVNPGSIYGALRALVKDGFVTEVTDTVAKSGRGHKDSTRFRLTDEGESAFTSLLRSALWEVSPYRTAPFMAALCFLVCLTRDEVTAAIEERVSRLESQLRQFEFDEKQTVLDSVTKPPHSVEFVKLAAGRLEGELTFTRALLERIRAGSYTFTGE</sequence>
<gene>
    <name evidence="2" type="ORF">Ahu01nite_063380</name>
</gene>
<dbReference type="InterPro" id="IPR036390">
    <property type="entry name" value="WH_DNA-bd_sf"/>
</dbReference>
<name>A0ABQ3ZX97_9ACTN</name>
<evidence type="ECO:0000313" key="2">
    <source>
        <dbReference type="EMBL" id="GIE23236.1"/>
    </source>
</evidence>
<reference evidence="2 3" key="1">
    <citation type="submission" date="2021-01" db="EMBL/GenBank/DDBJ databases">
        <title>Whole genome shotgun sequence of Actinoplanes humidus NBRC 14915.</title>
        <authorList>
            <person name="Komaki H."/>
            <person name="Tamura T."/>
        </authorList>
    </citation>
    <scope>NUCLEOTIDE SEQUENCE [LARGE SCALE GENOMIC DNA]</scope>
    <source>
        <strain evidence="2 3">NBRC 14915</strain>
    </source>
</reference>
<dbReference type="PANTHER" id="PTHR33169:SF14">
    <property type="entry name" value="TRANSCRIPTIONAL REGULATOR RV3488"/>
    <property type="match status" value="1"/>
</dbReference>